<dbReference type="STRING" id="930146.SAMN05192533_102327"/>
<keyword evidence="2" id="KW-1185">Reference proteome</keyword>
<dbReference type="EMBL" id="FOBW01000002">
    <property type="protein sequence ID" value="SEM36259.1"/>
    <property type="molecule type" value="Genomic_DNA"/>
</dbReference>
<evidence type="ECO:0000313" key="1">
    <source>
        <dbReference type="EMBL" id="SEM36259.1"/>
    </source>
</evidence>
<reference evidence="2" key="1">
    <citation type="submission" date="2016-10" db="EMBL/GenBank/DDBJ databases">
        <authorList>
            <person name="Varghese N."/>
            <person name="Submissions S."/>
        </authorList>
    </citation>
    <scope>NUCLEOTIDE SEQUENCE [LARGE SCALE GENOMIC DNA]</scope>
    <source>
        <strain evidence="2">B48,IBRC-M 10115,DSM 25386,CECT 8001</strain>
    </source>
</reference>
<dbReference type="OrthoDB" id="2965348at2"/>
<dbReference type="RefSeq" id="WP_090741466.1">
    <property type="nucleotide sequence ID" value="NZ_FOBW01000002.1"/>
</dbReference>
<dbReference type="InterPro" id="IPR019642">
    <property type="entry name" value="DUF2507"/>
</dbReference>
<evidence type="ECO:0008006" key="3">
    <source>
        <dbReference type="Google" id="ProtNLM"/>
    </source>
</evidence>
<dbReference type="SUPFAM" id="SSF111126">
    <property type="entry name" value="Ligand-binding domain in the NO signalling and Golgi transport"/>
    <property type="match status" value="1"/>
</dbReference>
<dbReference type="Proteomes" id="UP000198553">
    <property type="component" value="Unassembled WGS sequence"/>
</dbReference>
<dbReference type="Gene3D" id="3.30.1380.20">
    <property type="entry name" value="Trafficking protein particle complex subunit 3"/>
    <property type="match status" value="1"/>
</dbReference>
<accession>A0A1H7XTD7</accession>
<proteinExistence type="predicted"/>
<dbReference type="Pfam" id="PF10702">
    <property type="entry name" value="DUF2507"/>
    <property type="match status" value="1"/>
</dbReference>
<sequence length="154" mass="17961">MSELFVSNKYTTDPRPSVSLFGYELIRDVLLTELLGKDAPEILYWAGKKLARRFPLYNMDEVIAFFHEADWGLLVVKEEKRKEVGLELSGEWITHRLEKDVHSTFQLEAGFLAQQLEMQKKVVAEAFEHPRKRSGKILFTIKWDIKDPINGEHK</sequence>
<gene>
    <name evidence="1" type="ORF">SAMN05192533_102327</name>
</gene>
<protein>
    <recommendedName>
        <fullName evidence="3">Hydrocarbon binding protein</fullName>
    </recommendedName>
</protein>
<organism evidence="1 2">
    <name type="scientific">Mesobacillus persicus</name>
    <dbReference type="NCBI Taxonomy" id="930146"/>
    <lineage>
        <taxon>Bacteria</taxon>
        <taxon>Bacillati</taxon>
        <taxon>Bacillota</taxon>
        <taxon>Bacilli</taxon>
        <taxon>Bacillales</taxon>
        <taxon>Bacillaceae</taxon>
        <taxon>Mesobacillus</taxon>
    </lineage>
</organism>
<name>A0A1H7XTD7_9BACI</name>
<dbReference type="InterPro" id="IPR024096">
    <property type="entry name" value="NO_sig/Golgi_transp_ligand-bd"/>
</dbReference>
<dbReference type="AlphaFoldDB" id="A0A1H7XTD7"/>
<evidence type="ECO:0000313" key="2">
    <source>
        <dbReference type="Proteomes" id="UP000198553"/>
    </source>
</evidence>